<dbReference type="PANTHER" id="PTHR12929:SF10">
    <property type="entry name" value="RIBOFLAVIN TRANSPORTER"/>
    <property type="match status" value="1"/>
</dbReference>
<evidence type="ECO:0000256" key="6">
    <source>
        <dbReference type="ARBA" id="ARBA00022692"/>
    </source>
</evidence>
<dbReference type="AlphaFoldDB" id="A0AA88YFE2"/>
<protein>
    <recommendedName>
        <fullName evidence="9">Riboflavin transporter</fullName>
    </recommendedName>
</protein>
<gene>
    <name evidence="10" type="ORF">FSP39_022980</name>
</gene>
<comment type="caution">
    <text evidence="9">Lacks conserved residue(s) required for the propagation of feature annotation.</text>
</comment>
<evidence type="ECO:0000313" key="11">
    <source>
        <dbReference type="Proteomes" id="UP001186944"/>
    </source>
</evidence>
<accession>A0AA88YFE2</accession>
<dbReference type="GO" id="GO:0032217">
    <property type="term" value="F:riboflavin transmembrane transporter activity"/>
    <property type="evidence" value="ECO:0007669"/>
    <property type="project" value="UniProtKB-UniRule"/>
</dbReference>
<dbReference type="Proteomes" id="UP001186944">
    <property type="component" value="Unassembled WGS sequence"/>
</dbReference>
<proteinExistence type="inferred from homology"/>
<comment type="function">
    <text evidence="9">Plasma membrane transporter mediating the uptake by cells of the water soluble vitamin B2/riboflavin that plays a key role in biochemical oxidation-reduction reactions of the carbohydrate, lipid, and amino acid metabolism.</text>
</comment>
<keyword evidence="6 9" id="KW-0812">Transmembrane</keyword>
<name>A0AA88YFE2_PINIB</name>
<evidence type="ECO:0000256" key="4">
    <source>
        <dbReference type="ARBA" id="ARBA00022448"/>
    </source>
</evidence>
<feature type="transmembrane region" description="Helical" evidence="9">
    <location>
        <begin position="54"/>
        <end position="75"/>
    </location>
</feature>
<organism evidence="10 11">
    <name type="scientific">Pinctada imbricata</name>
    <name type="common">Atlantic pearl-oyster</name>
    <name type="synonym">Pinctada martensii</name>
    <dbReference type="NCBI Taxonomy" id="66713"/>
    <lineage>
        <taxon>Eukaryota</taxon>
        <taxon>Metazoa</taxon>
        <taxon>Spiralia</taxon>
        <taxon>Lophotrochozoa</taxon>
        <taxon>Mollusca</taxon>
        <taxon>Bivalvia</taxon>
        <taxon>Autobranchia</taxon>
        <taxon>Pteriomorphia</taxon>
        <taxon>Pterioida</taxon>
        <taxon>Pterioidea</taxon>
        <taxon>Pteriidae</taxon>
        <taxon>Pinctada</taxon>
    </lineage>
</organism>
<dbReference type="PANTHER" id="PTHR12929">
    <property type="entry name" value="SOLUTE CARRIER FAMILY 52"/>
    <property type="match status" value="1"/>
</dbReference>
<dbReference type="InterPro" id="IPR009357">
    <property type="entry name" value="Riboflavin_transptr"/>
</dbReference>
<comment type="catalytic activity">
    <reaction evidence="1 9">
        <text>riboflavin(in) = riboflavin(out)</text>
        <dbReference type="Rhea" id="RHEA:35015"/>
        <dbReference type="ChEBI" id="CHEBI:57986"/>
    </reaction>
</comment>
<comment type="caution">
    <text evidence="10">The sequence shown here is derived from an EMBL/GenBank/DDBJ whole genome shotgun (WGS) entry which is preliminary data.</text>
</comment>
<feature type="transmembrane region" description="Helical" evidence="9">
    <location>
        <begin position="82"/>
        <end position="103"/>
    </location>
</feature>
<feature type="transmembrane region" description="Helical" evidence="9">
    <location>
        <begin position="146"/>
        <end position="165"/>
    </location>
</feature>
<evidence type="ECO:0000256" key="1">
    <source>
        <dbReference type="ARBA" id="ARBA00000215"/>
    </source>
</evidence>
<keyword evidence="7 9" id="KW-1133">Transmembrane helix</keyword>
<reference evidence="10" key="1">
    <citation type="submission" date="2019-08" db="EMBL/GenBank/DDBJ databases">
        <title>The improved chromosome-level genome for the pearl oyster Pinctada fucata martensii using PacBio sequencing and Hi-C.</title>
        <authorList>
            <person name="Zheng Z."/>
        </authorList>
    </citation>
    <scope>NUCLEOTIDE SEQUENCE</scope>
    <source>
        <strain evidence="10">ZZ-2019</strain>
        <tissue evidence="10">Adductor muscle</tissue>
    </source>
</reference>
<comment type="subcellular location">
    <subcellularLocation>
        <location evidence="2 9">Cell membrane</location>
        <topology evidence="2 9">Multi-pass membrane protein</topology>
    </subcellularLocation>
</comment>
<comment type="similarity">
    <text evidence="3 9">Belongs to the riboflavin transporter family.</text>
</comment>
<keyword evidence="8 9" id="KW-0472">Membrane</keyword>
<keyword evidence="4 9" id="KW-0813">Transport</keyword>
<keyword evidence="5 9" id="KW-1003">Cell membrane</keyword>
<sequence length="363" mass="39962">MAEIHCCWKDVDRLVFFFTLCFGIGSWITINGLWVELPSIVPHVPEGWTLPSYLSVIGQIANIGPITVTLIHFFAPGKLKDTVAAYGIIGIGAISCILLSFTWDTTGYIGGSEHSVALLVLVFFTSLADCTSSVVFIPFMSVYKPVYMTALYIGEGMSGLFPGFVALGQGVGQSSCQNVTKFNQTINMTYYEMEMVYEGLNFPVRDFFFFLCGMMVISGIGFTMLNFLPHCKKEQIQPKPKSPSVVSMPYVDSTFPTPAHALRNTTNSTDISTYSVLYEDAHLDRSLSQSAQSDTTDKQDVQEENFAKLSIETKAYLLLIIGVLSFAGNGLLSSTSTYSSLPYGEKHIISPSRSVTSQIQWRA</sequence>
<keyword evidence="11" id="KW-1185">Reference proteome</keyword>
<feature type="transmembrane region" description="Helical" evidence="9">
    <location>
        <begin position="115"/>
        <end position="139"/>
    </location>
</feature>
<feature type="transmembrane region" description="Helical" evidence="9">
    <location>
        <begin position="315"/>
        <end position="332"/>
    </location>
</feature>
<feature type="transmembrane region" description="Helical" evidence="9">
    <location>
        <begin position="14"/>
        <end position="34"/>
    </location>
</feature>
<evidence type="ECO:0000256" key="8">
    <source>
        <dbReference type="ARBA" id="ARBA00023136"/>
    </source>
</evidence>
<evidence type="ECO:0000256" key="7">
    <source>
        <dbReference type="ARBA" id="ARBA00022989"/>
    </source>
</evidence>
<evidence type="ECO:0000313" key="10">
    <source>
        <dbReference type="EMBL" id="KAK3103928.1"/>
    </source>
</evidence>
<evidence type="ECO:0000256" key="5">
    <source>
        <dbReference type="ARBA" id="ARBA00022475"/>
    </source>
</evidence>
<evidence type="ECO:0000256" key="9">
    <source>
        <dbReference type="RuleBase" id="RU368035"/>
    </source>
</evidence>
<dbReference type="Pfam" id="PF06237">
    <property type="entry name" value="SLC52_ribofla_tr"/>
    <property type="match status" value="1"/>
</dbReference>
<evidence type="ECO:0000256" key="3">
    <source>
        <dbReference type="ARBA" id="ARBA00006366"/>
    </source>
</evidence>
<evidence type="ECO:0000256" key="2">
    <source>
        <dbReference type="ARBA" id="ARBA00004651"/>
    </source>
</evidence>
<dbReference type="EMBL" id="VSWD01000005">
    <property type="protein sequence ID" value="KAK3103928.1"/>
    <property type="molecule type" value="Genomic_DNA"/>
</dbReference>
<dbReference type="GO" id="GO:0005886">
    <property type="term" value="C:plasma membrane"/>
    <property type="evidence" value="ECO:0007669"/>
    <property type="project" value="UniProtKB-SubCell"/>
</dbReference>
<feature type="transmembrane region" description="Helical" evidence="9">
    <location>
        <begin position="207"/>
        <end position="228"/>
    </location>
</feature>